<organism evidence="1 2">
    <name type="scientific">Persicobacter diffluens</name>
    <dbReference type="NCBI Taxonomy" id="981"/>
    <lineage>
        <taxon>Bacteria</taxon>
        <taxon>Pseudomonadati</taxon>
        <taxon>Bacteroidota</taxon>
        <taxon>Cytophagia</taxon>
        <taxon>Cytophagales</taxon>
        <taxon>Persicobacteraceae</taxon>
        <taxon>Persicobacter</taxon>
    </lineage>
</organism>
<protein>
    <submittedName>
        <fullName evidence="1">Uncharacterized protein</fullName>
    </submittedName>
</protein>
<evidence type="ECO:0000313" key="2">
    <source>
        <dbReference type="Proteomes" id="UP001310022"/>
    </source>
</evidence>
<dbReference type="EMBL" id="BQKE01000001">
    <property type="protein sequence ID" value="GJM61072.1"/>
    <property type="molecule type" value="Genomic_DNA"/>
</dbReference>
<evidence type="ECO:0000313" key="1">
    <source>
        <dbReference type="EMBL" id="GJM61072.1"/>
    </source>
</evidence>
<proteinExistence type="predicted"/>
<gene>
    <name evidence="1" type="ORF">PEDI_16240</name>
</gene>
<comment type="caution">
    <text evidence="1">The sequence shown here is derived from an EMBL/GenBank/DDBJ whole genome shotgun (WGS) entry which is preliminary data.</text>
</comment>
<dbReference type="RefSeq" id="WP_338236694.1">
    <property type="nucleotide sequence ID" value="NZ_BQKE01000001.1"/>
</dbReference>
<name>A0AAN4VX54_9BACT</name>
<keyword evidence="2" id="KW-1185">Reference proteome</keyword>
<sequence>MNRIWYFLISTVVVLVAAFFFHEQRLSQKAMADREARLKRERLYIEQIKSSGRVELAVEEFVYVDTVKKVEPYTVLGFSLYDATTSRVFYVPGRCSFMVDFGDGEKTQIYSQGDSIIIAADLIMDHLYFDIEGVSINSLEESWLSQMNDVNTLRGLSKRIRKEYAPQLAKAFLWNPVLDGLEQGVFEPLSDKVIILELNAGFWIGEQYYEPSPSRFRLR</sequence>
<dbReference type="Proteomes" id="UP001310022">
    <property type="component" value="Unassembled WGS sequence"/>
</dbReference>
<reference evidence="1 2" key="1">
    <citation type="submission" date="2021-12" db="EMBL/GenBank/DDBJ databases">
        <title>Genome sequencing of bacteria with rrn-lacking chromosome and rrn-plasmid.</title>
        <authorList>
            <person name="Anda M."/>
            <person name="Iwasaki W."/>
        </authorList>
    </citation>
    <scope>NUCLEOTIDE SEQUENCE [LARGE SCALE GENOMIC DNA]</scope>
    <source>
        <strain evidence="1 2">NBRC 15940</strain>
    </source>
</reference>
<accession>A0AAN4VX54</accession>
<dbReference type="AlphaFoldDB" id="A0AAN4VX54"/>